<dbReference type="SUPFAM" id="SSF54909">
    <property type="entry name" value="Dimeric alpha+beta barrel"/>
    <property type="match status" value="1"/>
</dbReference>
<evidence type="ECO:0008006" key="3">
    <source>
        <dbReference type="Google" id="ProtNLM"/>
    </source>
</evidence>
<dbReference type="RefSeq" id="WP_043868961.1">
    <property type="nucleotide sequence ID" value="NZ_CP004393.1"/>
</dbReference>
<evidence type="ECO:0000313" key="2">
    <source>
        <dbReference type="Proteomes" id="UP000031521"/>
    </source>
</evidence>
<dbReference type="Proteomes" id="UP000031521">
    <property type="component" value="Chromosome"/>
</dbReference>
<gene>
    <name evidence="1" type="ORF">P73_1279</name>
</gene>
<dbReference type="KEGG" id="cid:P73_1279"/>
<name>A0A0B5DSG8_9RHOB</name>
<dbReference type="OrthoDB" id="9792392at2"/>
<dbReference type="PIRSF" id="PIRSF007028">
    <property type="entry name" value="UCP007028"/>
    <property type="match status" value="1"/>
</dbReference>
<dbReference type="Gene3D" id="3.30.70.100">
    <property type="match status" value="1"/>
</dbReference>
<dbReference type="InterPro" id="IPR009874">
    <property type="entry name" value="DUF1428"/>
</dbReference>
<dbReference type="InterPro" id="IPR011008">
    <property type="entry name" value="Dimeric_a/b-barrel"/>
</dbReference>
<dbReference type="Pfam" id="PF07237">
    <property type="entry name" value="DUF1428"/>
    <property type="match status" value="1"/>
</dbReference>
<proteinExistence type="predicted"/>
<reference evidence="1 2" key="1">
    <citation type="journal article" date="2014" name="Int. J. Syst. Evol. Microbiol.">
        <title>Celeribacter indicus sp. nov., a polycyclic aromatic hydrocarbon-degrading bacterium from deep-sea sediment and reclassification of Huaishuia halophila as Celeribacter halophilus comb. nov.</title>
        <authorList>
            <person name="Lai Q."/>
            <person name="Cao J."/>
            <person name="Yuan J."/>
            <person name="Li F."/>
            <person name="Shao Z."/>
        </authorList>
    </citation>
    <scope>NUCLEOTIDE SEQUENCE [LARGE SCALE GENOMIC DNA]</scope>
    <source>
        <strain evidence="1">P73</strain>
    </source>
</reference>
<dbReference type="STRING" id="1208324.P73_1279"/>
<dbReference type="AlphaFoldDB" id="A0A0B5DSG8"/>
<sequence length="117" mass="13251">MSYVQGFLVPVRNADKEAYIASARKAWPIFREYGASACYECWGDEVPEGEVTSFPMAVKLEEDETVVFSWILWPDKTSCDSCVASMESDERWTEMGEMPFDGKRMIYGGFSPVFEGS</sequence>
<dbReference type="EMBL" id="CP004393">
    <property type="protein sequence ID" value="AJE45994.1"/>
    <property type="molecule type" value="Genomic_DNA"/>
</dbReference>
<keyword evidence="2" id="KW-1185">Reference proteome</keyword>
<organism evidence="1 2">
    <name type="scientific">Celeribacter indicus</name>
    <dbReference type="NCBI Taxonomy" id="1208324"/>
    <lineage>
        <taxon>Bacteria</taxon>
        <taxon>Pseudomonadati</taxon>
        <taxon>Pseudomonadota</taxon>
        <taxon>Alphaproteobacteria</taxon>
        <taxon>Rhodobacterales</taxon>
        <taxon>Roseobacteraceae</taxon>
        <taxon>Celeribacter</taxon>
    </lineage>
</organism>
<protein>
    <recommendedName>
        <fullName evidence="3">RNA signal recognition particle 4.5S RNA</fullName>
    </recommendedName>
</protein>
<dbReference type="HOGENOM" id="CLU_136844_0_0_5"/>
<accession>A0A0B5DSG8</accession>
<evidence type="ECO:0000313" key="1">
    <source>
        <dbReference type="EMBL" id="AJE45994.1"/>
    </source>
</evidence>